<keyword evidence="3" id="KW-0808">Transferase</keyword>
<dbReference type="Gene3D" id="1.10.101.10">
    <property type="entry name" value="PGBD-like superfamily/PGBD"/>
    <property type="match status" value="1"/>
</dbReference>
<evidence type="ECO:0000256" key="2">
    <source>
        <dbReference type="ARBA" id="ARBA00005992"/>
    </source>
</evidence>
<feature type="domain" description="L,D-TPase catalytic" evidence="10">
    <location>
        <begin position="198"/>
        <end position="381"/>
    </location>
</feature>
<dbReference type="InterPro" id="IPR036365">
    <property type="entry name" value="PGBD-like_sf"/>
</dbReference>
<dbReference type="GO" id="GO:0004180">
    <property type="term" value="F:carboxypeptidase activity"/>
    <property type="evidence" value="ECO:0007669"/>
    <property type="project" value="UniProtKB-ARBA"/>
</dbReference>
<dbReference type="InterPro" id="IPR038063">
    <property type="entry name" value="Transpep_catalytic_dom"/>
</dbReference>
<sequence length="435" mass="49317">MDQRVFKRPFRMVVTASAMLVASSVVMGSGHRAVALENWMEFDNNSSSSWSQPFDRSFVRRWESQPRRGYTTLSKKNIAPTRAAIDQYEEIVANGGWKRIPDVKLRAGMSDPAVAVLRQRLRISGDLEQRGGFRNTFDYYVEKALKRAQKRHGLSPTGVLDSATRAALNVSARARLRQLRLNLTRLNRLSRQTSREGRYVFVNIPAAQIEAVENGEVVSRHSAVVGKPSRQTPILKSRIHELNFNKEWILPPTVIREDLVPKGRSMSRNGQNVLERYGIDAYASYDAYRRGDKLDPRQINWSSSQPLNLFYAQEAGNDNPLGFVKLNFHNRHAVYLHDTPSQSLFGRNKRAESSGCVRVQGVEQLVAWVLRDTPGWGISRVRQMKRTGETLDVKVKNPVPLYMNYVTAWATPDGVVHFRRDIYGRDGVGATASAY</sequence>
<evidence type="ECO:0000256" key="1">
    <source>
        <dbReference type="ARBA" id="ARBA00004752"/>
    </source>
</evidence>
<feature type="chain" id="PRO_5017371008" evidence="9">
    <location>
        <begin position="29"/>
        <end position="435"/>
    </location>
</feature>
<dbReference type="Pfam" id="PF01471">
    <property type="entry name" value="PG_binding_1"/>
    <property type="match status" value="1"/>
</dbReference>
<dbReference type="Proteomes" id="UP000266273">
    <property type="component" value="Unassembled WGS sequence"/>
</dbReference>
<dbReference type="GO" id="GO:0071555">
    <property type="term" value="P:cell wall organization"/>
    <property type="evidence" value="ECO:0007669"/>
    <property type="project" value="UniProtKB-UniRule"/>
</dbReference>
<feature type="coiled-coil region" evidence="8">
    <location>
        <begin position="169"/>
        <end position="196"/>
    </location>
</feature>
<keyword evidence="8" id="KW-0175">Coiled coil</keyword>
<feature type="active site" description="Proton donor/acceptor" evidence="7">
    <location>
        <position position="337"/>
    </location>
</feature>
<keyword evidence="5 7" id="KW-0573">Peptidoglycan synthesis</keyword>
<dbReference type="SUPFAM" id="SSF141523">
    <property type="entry name" value="L,D-transpeptidase catalytic domain-like"/>
    <property type="match status" value="1"/>
</dbReference>
<dbReference type="GO" id="GO:0009252">
    <property type="term" value="P:peptidoglycan biosynthetic process"/>
    <property type="evidence" value="ECO:0007669"/>
    <property type="project" value="UniProtKB-UniPathway"/>
</dbReference>
<comment type="similarity">
    <text evidence="2">Belongs to the YkuD family.</text>
</comment>
<dbReference type="AlphaFoldDB" id="A0A397Q6T5"/>
<evidence type="ECO:0000256" key="8">
    <source>
        <dbReference type="SAM" id="Coils"/>
    </source>
</evidence>
<evidence type="ECO:0000256" key="9">
    <source>
        <dbReference type="SAM" id="SignalP"/>
    </source>
</evidence>
<keyword evidence="6 7" id="KW-0961">Cell wall biogenesis/degradation</keyword>
<dbReference type="Pfam" id="PF03734">
    <property type="entry name" value="YkuD"/>
    <property type="match status" value="1"/>
</dbReference>
<evidence type="ECO:0000256" key="6">
    <source>
        <dbReference type="ARBA" id="ARBA00023316"/>
    </source>
</evidence>
<feature type="signal peptide" evidence="9">
    <location>
        <begin position="1"/>
        <end position="28"/>
    </location>
</feature>
<evidence type="ECO:0000313" key="11">
    <source>
        <dbReference type="EMBL" id="RIA56673.1"/>
    </source>
</evidence>
<comment type="pathway">
    <text evidence="1 7">Cell wall biogenesis; peptidoglycan biosynthesis.</text>
</comment>
<dbReference type="Gene3D" id="2.40.440.10">
    <property type="entry name" value="L,D-transpeptidase catalytic domain-like"/>
    <property type="match status" value="1"/>
</dbReference>
<dbReference type="InterPro" id="IPR036366">
    <property type="entry name" value="PGBDSf"/>
</dbReference>
<dbReference type="InterPro" id="IPR052905">
    <property type="entry name" value="LD-transpeptidase_YkuD-like"/>
</dbReference>
<dbReference type="SUPFAM" id="SSF47090">
    <property type="entry name" value="PGBD-like"/>
    <property type="match status" value="1"/>
</dbReference>
<proteinExistence type="inferred from homology"/>
<evidence type="ECO:0000256" key="4">
    <source>
        <dbReference type="ARBA" id="ARBA00022960"/>
    </source>
</evidence>
<organism evidence="11 12">
    <name type="scientific">Dichotomicrobium thermohalophilum</name>
    <dbReference type="NCBI Taxonomy" id="933063"/>
    <lineage>
        <taxon>Bacteria</taxon>
        <taxon>Pseudomonadati</taxon>
        <taxon>Pseudomonadota</taxon>
        <taxon>Alphaproteobacteria</taxon>
        <taxon>Hyphomicrobiales</taxon>
        <taxon>Hyphomicrobiaceae</taxon>
        <taxon>Dichotomicrobium</taxon>
    </lineage>
</organism>
<protein>
    <submittedName>
        <fullName evidence="11">Putative peptidoglycan binding protein</fullName>
    </submittedName>
</protein>
<evidence type="ECO:0000256" key="5">
    <source>
        <dbReference type="ARBA" id="ARBA00022984"/>
    </source>
</evidence>
<dbReference type="GO" id="GO:0016740">
    <property type="term" value="F:transferase activity"/>
    <property type="evidence" value="ECO:0007669"/>
    <property type="project" value="UniProtKB-KW"/>
</dbReference>
<dbReference type="CDD" id="cd16913">
    <property type="entry name" value="YkuD_like"/>
    <property type="match status" value="1"/>
</dbReference>
<gene>
    <name evidence="11" type="ORF">BXY53_1779</name>
</gene>
<name>A0A397Q6T5_9HYPH</name>
<evidence type="ECO:0000313" key="12">
    <source>
        <dbReference type="Proteomes" id="UP000266273"/>
    </source>
</evidence>
<dbReference type="EMBL" id="QXDF01000001">
    <property type="protein sequence ID" value="RIA56673.1"/>
    <property type="molecule type" value="Genomic_DNA"/>
</dbReference>
<keyword evidence="9" id="KW-0732">Signal</keyword>
<evidence type="ECO:0000256" key="7">
    <source>
        <dbReference type="PROSITE-ProRule" id="PRU01373"/>
    </source>
</evidence>
<comment type="caution">
    <text evidence="11">The sequence shown here is derived from an EMBL/GenBank/DDBJ whole genome shotgun (WGS) entry which is preliminary data.</text>
</comment>
<keyword evidence="12" id="KW-1185">Reference proteome</keyword>
<dbReference type="PANTHER" id="PTHR41533:SF2">
    <property type="entry name" value="BLR7131 PROTEIN"/>
    <property type="match status" value="1"/>
</dbReference>
<feature type="active site" description="Nucleophile" evidence="7">
    <location>
        <position position="356"/>
    </location>
</feature>
<reference evidence="11 12" key="1">
    <citation type="submission" date="2018-08" db="EMBL/GenBank/DDBJ databases">
        <title>Genomic Encyclopedia of Archaeal and Bacterial Type Strains, Phase II (KMG-II): from individual species to whole genera.</title>
        <authorList>
            <person name="Goeker M."/>
        </authorList>
    </citation>
    <scope>NUCLEOTIDE SEQUENCE [LARGE SCALE GENOMIC DNA]</scope>
    <source>
        <strain evidence="11 12">DSM 5002</strain>
    </source>
</reference>
<dbReference type="GO" id="GO:0008360">
    <property type="term" value="P:regulation of cell shape"/>
    <property type="evidence" value="ECO:0007669"/>
    <property type="project" value="UniProtKB-UniRule"/>
</dbReference>
<accession>A0A397Q6T5</accession>
<dbReference type="InterPro" id="IPR005490">
    <property type="entry name" value="LD_TPept_cat_dom"/>
</dbReference>
<dbReference type="OrthoDB" id="9778545at2"/>
<evidence type="ECO:0000259" key="10">
    <source>
        <dbReference type="PROSITE" id="PS52029"/>
    </source>
</evidence>
<dbReference type="PROSITE" id="PS52029">
    <property type="entry name" value="LD_TPASE"/>
    <property type="match status" value="1"/>
</dbReference>
<evidence type="ECO:0000256" key="3">
    <source>
        <dbReference type="ARBA" id="ARBA00022679"/>
    </source>
</evidence>
<dbReference type="UniPathway" id="UPA00219"/>
<keyword evidence="4 7" id="KW-0133">Cell shape</keyword>
<dbReference type="PANTHER" id="PTHR41533">
    <property type="entry name" value="L,D-TRANSPEPTIDASE HI_1667-RELATED"/>
    <property type="match status" value="1"/>
</dbReference>
<dbReference type="InterPro" id="IPR002477">
    <property type="entry name" value="Peptidoglycan-bd-like"/>
</dbReference>